<dbReference type="GO" id="GO:0000287">
    <property type="term" value="F:magnesium ion binding"/>
    <property type="evidence" value="ECO:0007669"/>
    <property type="project" value="InterPro"/>
</dbReference>
<organism evidence="13 14">
    <name type="scientific">Ferrimonas sediminum</name>
    <dbReference type="NCBI Taxonomy" id="718193"/>
    <lineage>
        <taxon>Bacteria</taxon>
        <taxon>Pseudomonadati</taxon>
        <taxon>Pseudomonadota</taxon>
        <taxon>Gammaproteobacteria</taxon>
        <taxon>Alteromonadales</taxon>
        <taxon>Ferrimonadaceae</taxon>
        <taxon>Ferrimonas</taxon>
    </lineage>
</organism>
<dbReference type="Proteomes" id="UP000199527">
    <property type="component" value="Unassembled WGS sequence"/>
</dbReference>
<dbReference type="InterPro" id="IPR016066">
    <property type="entry name" value="A-D-PHexomutase_CS"/>
</dbReference>
<dbReference type="CDD" id="cd05801">
    <property type="entry name" value="PGM_like3"/>
    <property type="match status" value="1"/>
</dbReference>
<evidence type="ECO:0000256" key="7">
    <source>
        <dbReference type="NCBIfam" id="TIGR01132"/>
    </source>
</evidence>
<evidence type="ECO:0000256" key="3">
    <source>
        <dbReference type="ARBA" id="ARBA00022553"/>
    </source>
</evidence>
<sequence>MAHHSRAGQTASPADVTDISHLVSSYYTLKPNAKHASERVSFGTSGHRGCAFSRSFNESHILAIAQAVVDYRKMQGFDGPMYLGFDTHGLSQPAFTSVLQVLAANGVTARVQEGRGFVATPVISHAILDHNRQGGDRADGLILTPSHNPPQDGGIKYNPPHGGPADTDATGFIAERANAYLSDGLSGVQQVSLDVAMATGLIESVDMIGTYVDHLAGVIDFDAIRGAKLKIGVDPMGGSGVHTWPRIAAKYNIDIEVVNPVVDAAFAFMPLDKDGKIRMDCSSPFAMTNLLKIKDDFDISIGNDPDFDRHGIVCRDGGLMNPNHYLAVAIDYLLGHRPNWRGDLPVGKTLVSSAIIDRVVASHGRQLMEVPVGFKWFVSGLHQGNLAFGGEESAGASFLDKQGQAFSTDKDGFILGLLAAEILAVTGQSPAAQYRQLEQKFGQAFYRRLDAPANDAQKSLLKAMEPEQVHSDTLAGEAIVARLTQAPGNGAAIGGLKVVTENGWFAARPSGTEAIYKIYAESLKSEAHLEQLLEDAKALVSAVFDAE</sequence>
<dbReference type="PANTHER" id="PTHR22573">
    <property type="entry name" value="PHOSPHOHEXOMUTASE FAMILY MEMBER"/>
    <property type="match status" value="1"/>
</dbReference>
<dbReference type="InterPro" id="IPR016055">
    <property type="entry name" value="A-D-PHexomutase_a/b/a-I/II/III"/>
</dbReference>
<evidence type="ECO:0000259" key="12">
    <source>
        <dbReference type="Pfam" id="PF02880"/>
    </source>
</evidence>
<dbReference type="Gene3D" id="3.40.120.10">
    <property type="entry name" value="Alpha-D-Glucose-1,6-Bisphosphate, subunit A, domain 3"/>
    <property type="match status" value="3"/>
</dbReference>
<comment type="cofactor">
    <cofactor evidence="1">
        <name>Mg(2+)</name>
        <dbReference type="ChEBI" id="CHEBI:18420"/>
    </cofactor>
</comment>
<feature type="domain" description="Alpha-D-phosphohexomutase alpha/beta/alpha" evidence="11">
    <location>
        <begin position="210"/>
        <end position="317"/>
    </location>
</feature>
<dbReference type="OrthoDB" id="9806956at2"/>
<evidence type="ECO:0000259" key="10">
    <source>
        <dbReference type="Pfam" id="PF02878"/>
    </source>
</evidence>
<dbReference type="Pfam" id="PF02878">
    <property type="entry name" value="PGM_PMM_I"/>
    <property type="match status" value="1"/>
</dbReference>
<accession>A0A1G8QZS4</accession>
<keyword evidence="5 8" id="KW-0460">Magnesium</keyword>
<dbReference type="RefSeq" id="WP_090364455.1">
    <property type="nucleotide sequence ID" value="NZ_FNEM01000005.1"/>
</dbReference>
<dbReference type="InterPro" id="IPR045244">
    <property type="entry name" value="PGM"/>
</dbReference>
<evidence type="ECO:0000259" key="9">
    <source>
        <dbReference type="Pfam" id="PF00408"/>
    </source>
</evidence>
<evidence type="ECO:0000256" key="8">
    <source>
        <dbReference type="RuleBase" id="RU004326"/>
    </source>
</evidence>
<evidence type="ECO:0000256" key="4">
    <source>
        <dbReference type="ARBA" id="ARBA00022723"/>
    </source>
</evidence>
<feature type="domain" description="Alpha-D-phosphohexomutase C-terminal" evidence="9">
    <location>
        <begin position="491"/>
        <end position="535"/>
    </location>
</feature>
<evidence type="ECO:0000256" key="1">
    <source>
        <dbReference type="ARBA" id="ARBA00001946"/>
    </source>
</evidence>
<dbReference type="Pfam" id="PF02880">
    <property type="entry name" value="PGM_PMM_III"/>
    <property type="match status" value="1"/>
</dbReference>
<proteinExistence type="inferred from homology"/>
<protein>
    <recommendedName>
        <fullName evidence="7">Phosphoglucomutase</fullName>
        <ecNumber evidence="7">5.4.2.2</ecNumber>
    </recommendedName>
</protein>
<evidence type="ECO:0000313" key="13">
    <source>
        <dbReference type="EMBL" id="SDJ10229.1"/>
    </source>
</evidence>
<evidence type="ECO:0000256" key="6">
    <source>
        <dbReference type="ARBA" id="ARBA00023235"/>
    </source>
</evidence>
<dbReference type="InterPro" id="IPR036900">
    <property type="entry name" value="A-D-PHexomutase_C_sf"/>
</dbReference>
<dbReference type="GO" id="GO:0005829">
    <property type="term" value="C:cytosol"/>
    <property type="evidence" value="ECO:0007669"/>
    <property type="project" value="TreeGrafter"/>
</dbReference>
<comment type="similarity">
    <text evidence="2 8">Belongs to the phosphohexose mutase family.</text>
</comment>
<evidence type="ECO:0000256" key="2">
    <source>
        <dbReference type="ARBA" id="ARBA00010231"/>
    </source>
</evidence>
<dbReference type="InterPro" id="IPR005852">
    <property type="entry name" value="PGM_a-D-Glc-sp"/>
</dbReference>
<feature type="domain" description="Alpha-D-phosphohexomutase alpha/beta/alpha" evidence="12">
    <location>
        <begin position="321"/>
        <end position="440"/>
    </location>
</feature>
<dbReference type="GO" id="GO:0005975">
    <property type="term" value="P:carbohydrate metabolic process"/>
    <property type="evidence" value="ECO:0007669"/>
    <property type="project" value="UniProtKB-UniRule"/>
</dbReference>
<dbReference type="InterPro" id="IPR005843">
    <property type="entry name" value="A-D-PHexomutase_C"/>
</dbReference>
<name>A0A1G8QZS4_9GAMM</name>
<dbReference type="SUPFAM" id="SSF53738">
    <property type="entry name" value="Phosphoglucomutase, first 3 domains"/>
    <property type="match status" value="3"/>
</dbReference>
<dbReference type="EC" id="5.4.2.2" evidence="7"/>
<dbReference type="GO" id="GO:0004614">
    <property type="term" value="F:phosphoglucomutase activity"/>
    <property type="evidence" value="ECO:0007669"/>
    <property type="project" value="UniProtKB-UniRule"/>
</dbReference>
<evidence type="ECO:0000313" key="14">
    <source>
        <dbReference type="Proteomes" id="UP000199527"/>
    </source>
</evidence>
<evidence type="ECO:0000256" key="5">
    <source>
        <dbReference type="ARBA" id="ARBA00022842"/>
    </source>
</evidence>
<dbReference type="SUPFAM" id="SSF55957">
    <property type="entry name" value="Phosphoglucomutase, C-terminal domain"/>
    <property type="match status" value="1"/>
</dbReference>
<gene>
    <name evidence="13" type="ORF">SAMN04488540_10511</name>
</gene>
<keyword evidence="4 8" id="KW-0479">Metal-binding</keyword>
<dbReference type="Gene3D" id="3.30.310.50">
    <property type="entry name" value="Alpha-D-phosphohexomutase, C-terminal domain"/>
    <property type="match status" value="1"/>
</dbReference>
<feature type="domain" description="Alpha-D-phosphohexomutase alpha/beta/alpha" evidence="10">
    <location>
        <begin position="40"/>
        <end position="179"/>
    </location>
</feature>
<reference evidence="14" key="1">
    <citation type="submission" date="2016-10" db="EMBL/GenBank/DDBJ databases">
        <authorList>
            <person name="Varghese N."/>
            <person name="Submissions S."/>
        </authorList>
    </citation>
    <scope>NUCLEOTIDE SEQUENCE [LARGE SCALE GENOMIC DNA]</scope>
    <source>
        <strain evidence="14">DSM 23317</strain>
    </source>
</reference>
<dbReference type="PROSITE" id="PS00710">
    <property type="entry name" value="PGM_PMM"/>
    <property type="match status" value="1"/>
</dbReference>
<keyword evidence="14" id="KW-1185">Reference proteome</keyword>
<dbReference type="Pfam" id="PF02879">
    <property type="entry name" value="PGM_PMM_II"/>
    <property type="match status" value="1"/>
</dbReference>
<dbReference type="PANTHER" id="PTHR22573:SF57">
    <property type="entry name" value="PHOSPHOGLUCOMUTASE"/>
    <property type="match status" value="1"/>
</dbReference>
<dbReference type="AlphaFoldDB" id="A0A1G8QZS4"/>
<keyword evidence="6" id="KW-0413">Isomerase</keyword>
<dbReference type="InterPro" id="IPR005844">
    <property type="entry name" value="A-D-PHexomutase_a/b/a-I"/>
</dbReference>
<evidence type="ECO:0000259" key="11">
    <source>
        <dbReference type="Pfam" id="PF02879"/>
    </source>
</evidence>
<dbReference type="EMBL" id="FNEM01000005">
    <property type="protein sequence ID" value="SDJ10229.1"/>
    <property type="molecule type" value="Genomic_DNA"/>
</dbReference>
<dbReference type="InterPro" id="IPR005845">
    <property type="entry name" value="A-D-PHexomutase_a/b/a-II"/>
</dbReference>
<dbReference type="Pfam" id="PF00408">
    <property type="entry name" value="PGM_PMM_IV"/>
    <property type="match status" value="1"/>
</dbReference>
<dbReference type="NCBIfam" id="TIGR01132">
    <property type="entry name" value="pgm"/>
    <property type="match status" value="1"/>
</dbReference>
<keyword evidence="3" id="KW-0597">Phosphoprotein</keyword>
<dbReference type="InterPro" id="IPR005846">
    <property type="entry name" value="A-D-PHexomutase_a/b/a-III"/>
</dbReference>